<sequence>MSTPMKRIGIDVGGTNTDAALLDGSKVLAAVKTFTTADVTSGVRTALKELVAKAGPAAEGVTAVMIGTTHYTNAVVERRNLGRAAAIRVSLPASASLKPFCDWPADLAAQVVGGVHLVHGGHEYDGRELVPMDEAEVAAAARAIRAAGVNAVAISATFSPLTAACEERAAEIVRNEHPDCHVTLSSALGRIGLLERENVALMNASLIDLARETTQAFVDAVAASGLNARLYITQNDGTVALAEAAREYPVFSFASGPTNSMRGAALLAGIENAMVCDVGGTTADIGCLVNGFPREANNVVEVGGVRTLFRMPDLLSIAVGGGTIIGSDPITVGPRSVGYRLGQEALVFGGSTVTSTDIAVASGLIDLGDRSKVAHLDPAFVKAALAKIHETVAESVDRMKTDATEVPLLAVGGGAMLIPDRIPGISEVVHVEHSNVANAVGAAIAQISGETDRIYRDVERDEAIAMARAEAVESAARAGADPATIKVIDVEDLPLSYLPGKAIRTRVRVVGEAAALAPEAAE</sequence>
<dbReference type="GO" id="GO:0016787">
    <property type="term" value="F:hydrolase activity"/>
    <property type="evidence" value="ECO:0007669"/>
    <property type="project" value="InterPro"/>
</dbReference>
<name>A0A1I3L0F4_9RHOB</name>
<dbReference type="SUPFAM" id="SSF53067">
    <property type="entry name" value="Actin-like ATPase domain"/>
    <property type="match status" value="2"/>
</dbReference>
<dbReference type="PANTHER" id="PTHR11365:SF10">
    <property type="entry name" value="HYDANTOINASE_OXOPROLINASE"/>
    <property type="match status" value="1"/>
</dbReference>
<feature type="domain" description="Hydantoinase/oxoprolinase N-terminal" evidence="2">
    <location>
        <begin position="7"/>
        <end position="176"/>
    </location>
</feature>
<dbReference type="InterPro" id="IPR045079">
    <property type="entry name" value="Oxoprolinase-like"/>
</dbReference>
<reference evidence="3 4" key="1">
    <citation type="submission" date="2016-10" db="EMBL/GenBank/DDBJ databases">
        <authorList>
            <person name="de Groot N.N."/>
        </authorList>
    </citation>
    <scope>NUCLEOTIDE SEQUENCE [LARGE SCALE GENOMIC DNA]</scope>
    <source>
        <strain evidence="3 4">CGMCC 1.11030</strain>
    </source>
</reference>
<protein>
    <submittedName>
        <fullName evidence="3">N-methylhydantoinase A/oxoprolinase/acetone carboxylase, beta subunit</fullName>
    </submittedName>
</protein>
<organism evidence="3 4">
    <name type="scientific">Albimonas pacifica</name>
    <dbReference type="NCBI Taxonomy" id="1114924"/>
    <lineage>
        <taxon>Bacteria</taxon>
        <taxon>Pseudomonadati</taxon>
        <taxon>Pseudomonadota</taxon>
        <taxon>Alphaproteobacteria</taxon>
        <taxon>Rhodobacterales</taxon>
        <taxon>Paracoccaceae</taxon>
        <taxon>Albimonas</taxon>
    </lineage>
</organism>
<dbReference type="InterPro" id="IPR043129">
    <property type="entry name" value="ATPase_NBD"/>
</dbReference>
<dbReference type="EMBL" id="FOQH01000009">
    <property type="protein sequence ID" value="SFI78201.1"/>
    <property type="molecule type" value="Genomic_DNA"/>
</dbReference>
<dbReference type="Proteomes" id="UP000199377">
    <property type="component" value="Unassembled WGS sequence"/>
</dbReference>
<proteinExistence type="predicted"/>
<evidence type="ECO:0000259" key="2">
    <source>
        <dbReference type="Pfam" id="PF05378"/>
    </source>
</evidence>
<keyword evidence="4" id="KW-1185">Reference proteome</keyword>
<gene>
    <name evidence="3" type="ORF">SAMN05216258_109157</name>
</gene>
<dbReference type="PANTHER" id="PTHR11365">
    <property type="entry name" value="5-OXOPROLINASE RELATED"/>
    <property type="match status" value="1"/>
</dbReference>
<evidence type="ECO:0000313" key="3">
    <source>
        <dbReference type="EMBL" id="SFI78201.1"/>
    </source>
</evidence>
<feature type="domain" description="Hydantoinase A/oxoprolinase" evidence="1">
    <location>
        <begin position="196"/>
        <end position="366"/>
    </location>
</feature>
<dbReference type="Pfam" id="PF01968">
    <property type="entry name" value="Hydantoinase_A"/>
    <property type="match status" value="1"/>
</dbReference>
<dbReference type="Gene3D" id="3.30.420.40">
    <property type="match status" value="1"/>
</dbReference>
<dbReference type="InterPro" id="IPR008040">
    <property type="entry name" value="Hydant_A_N"/>
</dbReference>
<evidence type="ECO:0000259" key="1">
    <source>
        <dbReference type="Pfam" id="PF01968"/>
    </source>
</evidence>
<dbReference type="AlphaFoldDB" id="A0A1I3L0F4"/>
<evidence type="ECO:0000313" key="4">
    <source>
        <dbReference type="Proteomes" id="UP000199377"/>
    </source>
</evidence>
<accession>A0A1I3L0F4</accession>
<dbReference type="InterPro" id="IPR002821">
    <property type="entry name" value="Hydantoinase_A"/>
</dbReference>
<dbReference type="Pfam" id="PF05378">
    <property type="entry name" value="Hydant_A_N"/>
    <property type="match status" value="1"/>
</dbReference>
<dbReference type="RefSeq" id="WP_245779223.1">
    <property type="nucleotide sequence ID" value="NZ_FOQH01000009.1"/>
</dbReference>
<dbReference type="STRING" id="1114924.SAMN05216258_109157"/>